<dbReference type="EMBL" id="BRYB01006842">
    <property type="protein sequence ID" value="GMI57888.1"/>
    <property type="molecule type" value="Genomic_DNA"/>
</dbReference>
<dbReference type="Proteomes" id="UP001165060">
    <property type="component" value="Unassembled WGS sequence"/>
</dbReference>
<reference evidence="2 3" key="1">
    <citation type="journal article" date="2023" name="Commun. Biol.">
        <title>Genome analysis of Parmales, the sister group of diatoms, reveals the evolutionary specialization of diatoms from phago-mixotrophs to photoautotrophs.</title>
        <authorList>
            <person name="Ban H."/>
            <person name="Sato S."/>
            <person name="Yoshikawa S."/>
            <person name="Yamada K."/>
            <person name="Nakamura Y."/>
            <person name="Ichinomiya M."/>
            <person name="Sato N."/>
            <person name="Blanc-Mathieu R."/>
            <person name="Endo H."/>
            <person name="Kuwata A."/>
            <person name="Ogata H."/>
        </authorList>
    </citation>
    <scope>NUCLEOTIDE SEQUENCE [LARGE SCALE GENOMIC DNA]</scope>
</reference>
<comment type="caution">
    <text evidence="2">The sequence shown here is derived from an EMBL/GenBank/DDBJ whole genome shotgun (WGS) entry which is preliminary data.</text>
</comment>
<accession>A0ABQ6NCY3</accession>
<feature type="non-terminal residue" evidence="2">
    <location>
        <position position="58"/>
    </location>
</feature>
<name>A0ABQ6NCY3_9STRA</name>
<proteinExistence type="predicted"/>
<evidence type="ECO:0000313" key="3">
    <source>
        <dbReference type="Proteomes" id="UP001165060"/>
    </source>
</evidence>
<gene>
    <name evidence="2" type="ORF">TeGR_g7605</name>
</gene>
<organism evidence="2 3">
    <name type="scientific">Tetraparma gracilis</name>
    <dbReference type="NCBI Taxonomy" id="2962635"/>
    <lineage>
        <taxon>Eukaryota</taxon>
        <taxon>Sar</taxon>
        <taxon>Stramenopiles</taxon>
        <taxon>Ochrophyta</taxon>
        <taxon>Bolidophyceae</taxon>
        <taxon>Parmales</taxon>
        <taxon>Triparmaceae</taxon>
        <taxon>Tetraparma</taxon>
    </lineage>
</organism>
<protein>
    <submittedName>
        <fullName evidence="2">Uncharacterized protein</fullName>
    </submittedName>
</protein>
<sequence length="58" mass="6352">ESANEMLLEHGDFADPSCPDPTANQGPNESQYSDHSPRYPSHQQPPVHPVYATRGYAG</sequence>
<feature type="non-terminal residue" evidence="2">
    <location>
        <position position="1"/>
    </location>
</feature>
<feature type="compositionally biased region" description="Polar residues" evidence="1">
    <location>
        <begin position="22"/>
        <end position="34"/>
    </location>
</feature>
<evidence type="ECO:0000313" key="2">
    <source>
        <dbReference type="EMBL" id="GMI57888.1"/>
    </source>
</evidence>
<feature type="region of interest" description="Disordered" evidence="1">
    <location>
        <begin position="1"/>
        <end position="58"/>
    </location>
</feature>
<keyword evidence="3" id="KW-1185">Reference proteome</keyword>
<evidence type="ECO:0000256" key="1">
    <source>
        <dbReference type="SAM" id="MobiDB-lite"/>
    </source>
</evidence>